<evidence type="ECO:0000313" key="3">
    <source>
        <dbReference type="Proteomes" id="UP000615446"/>
    </source>
</evidence>
<proteinExistence type="predicted"/>
<organism evidence="2 3">
    <name type="scientific">Rhizophagus clarus</name>
    <dbReference type="NCBI Taxonomy" id="94130"/>
    <lineage>
        <taxon>Eukaryota</taxon>
        <taxon>Fungi</taxon>
        <taxon>Fungi incertae sedis</taxon>
        <taxon>Mucoromycota</taxon>
        <taxon>Glomeromycotina</taxon>
        <taxon>Glomeromycetes</taxon>
        <taxon>Glomerales</taxon>
        <taxon>Glomeraceae</taxon>
        <taxon>Rhizophagus</taxon>
    </lineage>
</organism>
<accession>A0A8H3MK88</accession>
<name>A0A8H3MK88_9GLOM</name>
<keyword evidence="1" id="KW-0812">Transmembrane</keyword>
<protein>
    <submittedName>
        <fullName evidence="2">Uncharacterized protein</fullName>
    </submittedName>
</protein>
<comment type="caution">
    <text evidence="2">The sequence shown here is derived from an EMBL/GenBank/DDBJ whole genome shotgun (WGS) entry which is preliminary data.</text>
</comment>
<keyword evidence="1" id="KW-1133">Transmembrane helix</keyword>
<dbReference type="EMBL" id="BLAL01000338">
    <property type="protein sequence ID" value="GET04234.1"/>
    <property type="molecule type" value="Genomic_DNA"/>
</dbReference>
<sequence>MKTFMYYPCVTKDIYLFYLKCTTLNIFFMYIYHITMIFKCFILGKTSPRLTWIFLIYYRKLGIEDLNDDSHSLKVLLSFLKYRFHNIKTFET</sequence>
<evidence type="ECO:0000256" key="1">
    <source>
        <dbReference type="SAM" id="Phobius"/>
    </source>
</evidence>
<dbReference type="AlphaFoldDB" id="A0A8H3MK88"/>
<feature type="transmembrane region" description="Helical" evidence="1">
    <location>
        <begin position="15"/>
        <end position="42"/>
    </location>
</feature>
<reference evidence="2" key="1">
    <citation type="submission" date="2019-10" db="EMBL/GenBank/DDBJ databases">
        <title>Conservation and host-specific expression of non-tandemly repeated heterogenous ribosome RNA gene in arbuscular mycorrhizal fungi.</title>
        <authorList>
            <person name="Maeda T."/>
            <person name="Kobayashi Y."/>
            <person name="Nakagawa T."/>
            <person name="Ezawa T."/>
            <person name="Yamaguchi K."/>
            <person name="Bino T."/>
            <person name="Nishimoto Y."/>
            <person name="Shigenobu S."/>
            <person name="Kawaguchi M."/>
        </authorList>
    </citation>
    <scope>NUCLEOTIDE SEQUENCE</scope>
    <source>
        <strain evidence="2">HR1</strain>
    </source>
</reference>
<dbReference type="Proteomes" id="UP000615446">
    <property type="component" value="Unassembled WGS sequence"/>
</dbReference>
<evidence type="ECO:0000313" key="2">
    <source>
        <dbReference type="EMBL" id="GET04234.1"/>
    </source>
</evidence>
<gene>
    <name evidence="2" type="ORF">RCL2_003054000</name>
</gene>
<keyword evidence="1" id="KW-0472">Membrane</keyword>